<dbReference type="PRINTS" id="PR00081">
    <property type="entry name" value="GDHRDH"/>
</dbReference>
<dbReference type="InterPro" id="IPR036291">
    <property type="entry name" value="NAD(P)-bd_dom_sf"/>
</dbReference>
<dbReference type="PANTHER" id="PTHR44169:SF6">
    <property type="entry name" value="NADPH-DEPENDENT 1-ACYLDIHYDROXYACETONE PHOSPHATE REDUCTASE"/>
    <property type="match status" value="1"/>
</dbReference>
<dbReference type="Proteomes" id="UP000265691">
    <property type="component" value="Unassembled WGS sequence"/>
</dbReference>
<protein>
    <recommendedName>
        <fullName evidence="5">Short-chain dehydrogenase</fullName>
    </recommendedName>
</protein>
<reference evidence="3 4" key="1">
    <citation type="submission" date="2017-08" db="EMBL/GenBank/DDBJ databases">
        <title>Reclassification of Bisgaard taxon 37 and 44.</title>
        <authorList>
            <person name="Christensen H."/>
        </authorList>
    </citation>
    <scope>NUCLEOTIDE SEQUENCE [LARGE SCALE GENOMIC DNA]</scope>
    <source>
        <strain evidence="3 4">B96_3</strain>
    </source>
</reference>
<dbReference type="Pfam" id="PF00106">
    <property type="entry name" value="adh_short"/>
    <property type="match status" value="1"/>
</dbReference>
<evidence type="ECO:0000313" key="4">
    <source>
        <dbReference type="Proteomes" id="UP000265691"/>
    </source>
</evidence>
<evidence type="ECO:0000313" key="3">
    <source>
        <dbReference type="EMBL" id="RIY32947.1"/>
    </source>
</evidence>
<comment type="similarity">
    <text evidence="1">Belongs to the short-chain dehydrogenases/reductases (SDR) family.</text>
</comment>
<sequence>MQKILITGCSSGIGLTTALTLQNLGWQVIAVIRDTKDAPQLEERGIIVKYCDQTDPQQIEKLFNDPEIQTIDAVFLNAGYGFVSASEDTDPEQLRQLLNCNLVGTWDYFNRCVKIFRAKGQGRILITSSIVSFVAAPFRSAYGASKAGLDVMVKTFRIENDNPKIQVSLINPGPVISNFRQRALKEYQASQTSRTNSHLKEQYLEQEKRLENKDRKHFTSTPEDIAQVVVKALNSKKQKVHYLVGIPTHFMWYLQKFIPETWVEKFIRKTYKFEK</sequence>
<dbReference type="InterPro" id="IPR020904">
    <property type="entry name" value="Sc_DH/Rdtase_CS"/>
</dbReference>
<name>A0A3A1YA02_9GAMM</name>
<dbReference type="Gene3D" id="3.40.50.720">
    <property type="entry name" value="NAD(P)-binding Rossmann-like Domain"/>
    <property type="match status" value="1"/>
</dbReference>
<dbReference type="RefSeq" id="WP_119524971.1">
    <property type="nucleotide sequence ID" value="NZ_NRHC01000040.1"/>
</dbReference>
<keyword evidence="2" id="KW-0560">Oxidoreductase</keyword>
<evidence type="ECO:0000256" key="2">
    <source>
        <dbReference type="ARBA" id="ARBA00023002"/>
    </source>
</evidence>
<organism evidence="3 4">
    <name type="scientific">Psittacicella hinzii</name>
    <dbReference type="NCBI Taxonomy" id="2028575"/>
    <lineage>
        <taxon>Bacteria</taxon>
        <taxon>Pseudomonadati</taxon>
        <taxon>Pseudomonadota</taxon>
        <taxon>Gammaproteobacteria</taxon>
        <taxon>Pasteurellales</taxon>
        <taxon>Psittacicellaceae</taxon>
        <taxon>Psittacicella</taxon>
    </lineage>
</organism>
<dbReference type="PROSITE" id="PS00061">
    <property type="entry name" value="ADH_SHORT"/>
    <property type="match status" value="1"/>
</dbReference>
<proteinExistence type="inferred from homology"/>
<keyword evidence="4" id="KW-1185">Reference proteome</keyword>
<comment type="caution">
    <text evidence="3">The sequence shown here is derived from an EMBL/GenBank/DDBJ whole genome shotgun (WGS) entry which is preliminary data.</text>
</comment>
<dbReference type="PANTHER" id="PTHR44169">
    <property type="entry name" value="NADPH-DEPENDENT 1-ACYLDIHYDROXYACETONE PHOSPHATE REDUCTASE"/>
    <property type="match status" value="1"/>
</dbReference>
<dbReference type="InterPro" id="IPR002347">
    <property type="entry name" value="SDR_fam"/>
</dbReference>
<dbReference type="OrthoDB" id="9810734at2"/>
<accession>A0A3A1YA02</accession>
<dbReference type="GO" id="GO:0016491">
    <property type="term" value="F:oxidoreductase activity"/>
    <property type="evidence" value="ECO:0007669"/>
    <property type="project" value="UniProtKB-KW"/>
</dbReference>
<evidence type="ECO:0008006" key="5">
    <source>
        <dbReference type="Google" id="ProtNLM"/>
    </source>
</evidence>
<gene>
    <name evidence="3" type="ORF">CKF54_03870</name>
</gene>
<dbReference type="EMBL" id="NRHC01000040">
    <property type="protein sequence ID" value="RIY32947.1"/>
    <property type="molecule type" value="Genomic_DNA"/>
</dbReference>
<dbReference type="SUPFAM" id="SSF51735">
    <property type="entry name" value="NAD(P)-binding Rossmann-fold domains"/>
    <property type="match status" value="1"/>
</dbReference>
<evidence type="ECO:0000256" key="1">
    <source>
        <dbReference type="ARBA" id="ARBA00006484"/>
    </source>
</evidence>
<dbReference type="AlphaFoldDB" id="A0A3A1YA02"/>